<protein>
    <submittedName>
        <fullName evidence="2">DegV domain-containing protein</fullName>
    </submittedName>
</protein>
<dbReference type="NCBIfam" id="TIGR00762">
    <property type="entry name" value="DegV"/>
    <property type="match status" value="2"/>
</dbReference>
<accession>A0A0D0PU28</accession>
<dbReference type="Proteomes" id="UP000032066">
    <property type="component" value="Unassembled WGS sequence"/>
</dbReference>
<dbReference type="GO" id="GO:0008289">
    <property type="term" value="F:lipid binding"/>
    <property type="evidence" value="ECO:0007669"/>
    <property type="project" value="UniProtKB-KW"/>
</dbReference>
<comment type="caution">
    <text evidence="2">The sequence shown here is derived from an EMBL/GenBank/DDBJ whole genome shotgun (WGS) entry which is preliminary data.</text>
</comment>
<evidence type="ECO:0000313" key="2">
    <source>
        <dbReference type="EMBL" id="KIQ62088.1"/>
    </source>
</evidence>
<keyword evidence="3" id="KW-1185">Reference proteome</keyword>
<dbReference type="OrthoDB" id="9760324at2"/>
<dbReference type="PANTHER" id="PTHR33434">
    <property type="entry name" value="DEGV DOMAIN-CONTAINING PROTEIN DR_1986-RELATED"/>
    <property type="match status" value="1"/>
</dbReference>
<gene>
    <name evidence="2" type="ORF">TR51_23205</name>
</gene>
<keyword evidence="1" id="KW-0446">Lipid-binding</keyword>
<sequence length="308" mass="31993">MLGHLALVTDSTAYLPQEAVDRHRIQVVSLSVAVGDEVFAEGVEISPKDVAEALRAKHRVTTSRPSPETFTAAYRAAAEAGARGIVSIHLSAELSGTAEAAQLAASTAPIPVRVVDSRLVGMALGSCVLAAAELADALDAARAAETAGDLGVEVDGDSTEADLDRVVSAAERRAEVTNGFFYVDTLEHLRRGGRIGTAQALVGSALAVKPLLHLAGGRIEPLEKVRTASRAIARLEEIAVEHAGAQPVDITVHHLAAEQRAEALAERLRERVPAINELYVSEVGAVIGAHVGPGLLAVVVAPVVAPSR</sequence>
<reference evidence="2 3" key="1">
    <citation type="submission" date="2015-02" db="EMBL/GenBank/DDBJ databases">
        <title>Draft genome sequence of Kitasatospora griseola MF730-N6, a bafilomycin, terpentecin and satosporin producer.</title>
        <authorList>
            <person name="Arens J.C."/>
            <person name="Haltli B."/>
            <person name="Kerr R.G."/>
        </authorList>
    </citation>
    <scope>NUCLEOTIDE SEQUENCE [LARGE SCALE GENOMIC DNA]</scope>
    <source>
        <strain evidence="2 3">MF730-N6</strain>
    </source>
</reference>
<dbReference type="RefSeq" id="WP_043913949.1">
    <property type="nucleotide sequence ID" value="NZ_JXZB01000004.1"/>
</dbReference>
<dbReference type="SUPFAM" id="SSF82549">
    <property type="entry name" value="DAK1/DegV-like"/>
    <property type="match status" value="1"/>
</dbReference>
<dbReference type="Pfam" id="PF02645">
    <property type="entry name" value="DegV"/>
    <property type="match status" value="2"/>
</dbReference>
<dbReference type="Gene3D" id="3.30.1180.10">
    <property type="match status" value="1"/>
</dbReference>
<organism evidence="2 3">
    <name type="scientific">Kitasatospora griseola</name>
    <name type="common">Streptomyces griseolosporeus</name>
    <dbReference type="NCBI Taxonomy" id="2064"/>
    <lineage>
        <taxon>Bacteria</taxon>
        <taxon>Bacillati</taxon>
        <taxon>Actinomycetota</taxon>
        <taxon>Actinomycetes</taxon>
        <taxon>Kitasatosporales</taxon>
        <taxon>Streptomycetaceae</taxon>
        <taxon>Kitasatospora</taxon>
    </lineage>
</organism>
<dbReference type="InterPro" id="IPR050270">
    <property type="entry name" value="DegV_domain_contain"/>
</dbReference>
<dbReference type="Gene3D" id="3.40.50.10170">
    <property type="match status" value="1"/>
</dbReference>
<dbReference type="PANTHER" id="PTHR33434:SF2">
    <property type="entry name" value="FATTY ACID-BINDING PROTEIN TM_1468"/>
    <property type="match status" value="1"/>
</dbReference>
<evidence type="ECO:0000256" key="1">
    <source>
        <dbReference type="ARBA" id="ARBA00023121"/>
    </source>
</evidence>
<dbReference type="STRING" id="2064.TR51_23205"/>
<dbReference type="PATRIC" id="fig|2064.6.peg.4982"/>
<dbReference type="EMBL" id="JXZB01000004">
    <property type="protein sequence ID" value="KIQ62088.1"/>
    <property type="molecule type" value="Genomic_DNA"/>
</dbReference>
<dbReference type="InterPro" id="IPR043168">
    <property type="entry name" value="DegV_C"/>
</dbReference>
<dbReference type="AlphaFoldDB" id="A0A0D0PU28"/>
<evidence type="ECO:0000313" key="3">
    <source>
        <dbReference type="Proteomes" id="UP000032066"/>
    </source>
</evidence>
<proteinExistence type="predicted"/>
<name>A0A0D0PU28_KITGR</name>
<dbReference type="PROSITE" id="PS51482">
    <property type="entry name" value="DEGV"/>
    <property type="match status" value="1"/>
</dbReference>
<dbReference type="InterPro" id="IPR003797">
    <property type="entry name" value="DegV"/>
</dbReference>